<evidence type="ECO:0000313" key="1">
    <source>
        <dbReference type="EMBL" id="PJA09812.1"/>
    </source>
</evidence>
<protein>
    <recommendedName>
        <fullName evidence="3">Gluconolactonase</fullName>
    </recommendedName>
</protein>
<reference evidence="2" key="1">
    <citation type="submission" date="2017-09" db="EMBL/GenBank/DDBJ databases">
        <title>Depth-based differentiation of microbial function through sediment-hosted aquifers and enrichment of novel symbionts in the deep terrestrial subsurface.</title>
        <authorList>
            <person name="Probst A.J."/>
            <person name="Ladd B."/>
            <person name="Jarett J.K."/>
            <person name="Geller-Mcgrath D.E."/>
            <person name="Sieber C.M.K."/>
            <person name="Emerson J.B."/>
            <person name="Anantharaman K."/>
            <person name="Thomas B.C."/>
            <person name="Malmstrom R."/>
            <person name="Stieglmeier M."/>
            <person name="Klingl A."/>
            <person name="Woyke T."/>
            <person name="Ryan C.M."/>
            <person name="Banfield J.F."/>
        </authorList>
    </citation>
    <scope>NUCLEOTIDE SEQUENCE [LARGE SCALE GENOMIC DNA]</scope>
</reference>
<dbReference type="EMBL" id="PFPX01000047">
    <property type="protein sequence ID" value="PJA09812.1"/>
    <property type="molecule type" value="Genomic_DNA"/>
</dbReference>
<evidence type="ECO:0000313" key="2">
    <source>
        <dbReference type="Proteomes" id="UP000228743"/>
    </source>
</evidence>
<sequence length="111" mass="12282">LWLVNAQGDSIGSGRTDLEINTWADKCTFGGTQELYCAVPDSLERGAGLFPEMADKTQDSLYRINLTTGTKQLIAVPDGKYNISNLVISKDQGQLFFTDKTTQEIYKISLK</sequence>
<dbReference type="AlphaFoldDB" id="A0A2M7VYZ1"/>
<gene>
    <name evidence="1" type="ORF">COX68_01955</name>
</gene>
<organism evidence="1 2">
    <name type="scientific">Candidatus Falkowbacteria bacterium CG_4_10_14_0_2_um_filter_41_15</name>
    <dbReference type="NCBI Taxonomy" id="1974554"/>
    <lineage>
        <taxon>Bacteria</taxon>
        <taxon>Candidatus Falkowiibacteriota</taxon>
    </lineage>
</organism>
<accession>A0A2M7VYZ1</accession>
<name>A0A2M7VYZ1_9BACT</name>
<dbReference type="SUPFAM" id="SSF63825">
    <property type="entry name" value="YWTD domain"/>
    <property type="match status" value="1"/>
</dbReference>
<comment type="caution">
    <text evidence="1">The sequence shown here is derived from an EMBL/GenBank/DDBJ whole genome shotgun (WGS) entry which is preliminary data.</text>
</comment>
<evidence type="ECO:0008006" key="3">
    <source>
        <dbReference type="Google" id="ProtNLM"/>
    </source>
</evidence>
<dbReference type="Proteomes" id="UP000228743">
    <property type="component" value="Unassembled WGS sequence"/>
</dbReference>
<proteinExistence type="predicted"/>
<feature type="non-terminal residue" evidence="1">
    <location>
        <position position="1"/>
    </location>
</feature>